<accession>A0A7T8INU0</accession>
<reference evidence="1" key="1">
    <citation type="submission" date="2018-09" db="EMBL/GenBank/DDBJ databases">
        <title>Genome sequencing and analysis.</title>
        <authorList>
            <person name="Huang Y.-T."/>
        </authorList>
    </citation>
    <scope>NUCLEOTIDE SEQUENCE</scope>
    <source>
        <strain evidence="1">HIDE</strain>
    </source>
</reference>
<dbReference type="AlphaFoldDB" id="A0A7T8INU0"/>
<name>A0A7T8INU0_9GAMM</name>
<sequence length="83" mass="9201">MKINATMLTTVTITPAEQDRIVRDRLAQLLGLSATELGDLSLKDGKLLMEDWHYHSSTTRVLRDATTLDQSVITVLSAMANKD</sequence>
<evidence type="ECO:0000313" key="1">
    <source>
        <dbReference type="EMBL" id="QQO83120.1"/>
    </source>
</evidence>
<dbReference type="EMBL" id="CP032664">
    <property type="protein sequence ID" value="QQO83120.1"/>
    <property type="molecule type" value="Genomic_DNA"/>
</dbReference>
<proteinExistence type="predicted"/>
<dbReference type="RefSeq" id="WP_397609086.1">
    <property type="nucleotide sequence ID" value="NZ_CP032664.1"/>
</dbReference>
<gene>
    <name evidence="1" type="ORF">D7032_07525</name>
</gene>
<organism evidence="1">
    <name type="scientific">Shewanella algae</name>
    <dbReference type="NCBI Taxonomy" id="38313"/>
    <lineage>
        <taxon>Bacteria</taxon>
        <taxon>Pseudomonadati</taxon>
        <taxon>Pseudomonadota</taxon>
        <taxon>Gammaproteobacteria</taxon>
        <taxon>Alteromonadales</taxon>
        <taxon>Shewanellaceae</taxon>
        <taxon>Shewanella</taxon>
    </lineage>
</organism>
<protein>
    <submittedName>
        <fullName evidence="1">Uncharacterized protein</fullName>
    </submittedName>
</protein>